<dbReference type="InterPro" id="IPR029063">
    <property type="entry name" value="SAM-dependent_MTases_sf"/>
</dbReference>
<keyword evidence="2" id="KW-0808">Transferase</keyword>
<dbReference type="PROSITE" id="PS51683">
    <property type="entry name" value="SAM_OMT_II"/>
    <property type="match status" value="1"/>
</dbReference>
<dbReference type="Gene3D" id="3.40.50.150">
    <property type="entry name" value="Vaccinia Virus protein VP39"/>
    <property type="match status" value="1"/>
</dbReference>
<evidence type="ECO:0000313" key="6">
    <source>
        <dbReference type="Proteomes" id="UP000710440"/>
    </source>
</evidence>
<organism evidence="5 6">
    <name type="scientific">Aspergillus viridinutans</name>
    <dbReference type="NCBI Taxonomy" id="75553"/>
    <lineage>
        <taxon>Eukaryota</taxon>
        <taxon>Fungi</taxon>
        <taxon>Dikarya</taxon>
        <taxon>Ascomycota</taxon>
        <taxon>Pezizomycotina</taxon>
        <taxon>Eurotiomycetes</taxon>
        <taxon>Eurotiomycetidae</taxon>
        <taxon>Eurotiales</taxon>
        <taxon>Aspergillaceae</taxon>
        <taxon>Aspergillus</taxon>
        <taxon>Aspergillus subgen. Fumigati</taxon>
    </lineage>
</organism>
<keyword evidence="3" id="KW-0949">S-adenosyl-L-methionine</keyword>
<evidence type="ECO:0000313" key="5">
    <source>
        <dbReference type="EMBL" id="GIK07604.1"/>
    </source>
</evidence>
<dbReference type="InterPro" id="IPR001077">
    <property type="entry name" value="COMT_C"/>
</dbReference>
<dbReference type="InterPro" id="IPR016461">
    <property type="entry name" value="COMT-like"/>
</dbReference>
<dbReference type="GO" id="GO:0008171">
    <property type="term" value="F:O-methyltransferase activity"/>
    <property type="evidence" value="ECO:0007669"/>
    <property type="project" value="InterPro"/>
</dbReference>
<keyword evidence="6" id="KW-1185">Reference proteome</keyword>
<dbReference type="Pfam" id="PF00891">
    <property type="entry name" value="Methyltransf_2"/>
    <property type="match status" value="1"/>
</dbReference>
<dbReference type="PANTHER" id="PTHR43712:SF2">
    <property type="entry name" value="O-METHYLTRANSFERASE CICE"/>
    <property type="match status" value="1"/>
</dbReference>
<evidence type="ECO:0000256" key="1">
    <source>
        <dbReference type="ARBA" id="ARBA00022603"/>
    </source>
</evidence>
<evidence type="ECO:0000256" key="2">
    <source>
        <dbReference type="ARBA" id="ARBA00022679"/>
    </source>
</evidence>
<sequence>MDVDGGARYQTASFLEQFPNLPGCVVLQDLPEPIEDAKPVVPKDVERMVHNFFQPQPIKGAKYYYLRMILHDHTDENSKKILGNLVPALGEDSLILLDEMVLPSDHVDEASTQHDLTMMTFHSSMERSEEQWAKLVGAVGLKIKKVVLYALGYNLGVVACGP</sequence>
<feature type="domain" description="O-methyltransferase C-terminal" evidence="4">
    <location>
        <begin position="1"/>
        <end position="140"/>
    </location>
</feature>
<dbReference type="Proteomes" id="UP000710440">
    <property type="component" value="Unassembled WGS sequence"/>
</dbReference>
<dbReference type="AlphaFoldDB" id="A0A9P3F737"/>
<evidence type="ECO:0000259" key="4">
    <source>
        <dbReference type="Pfam" id="PF00891"/>
    </source>
</evidence>
<keyword evidence="1" id="KW-0489">Methyltransferase</keyword>
<accession>A0A9P3F737</accession>
<proteinExistence type="predicted"/>
<dbReference type="GeneID" id="66931252"/>
<gene>
    <name evidence="5" type="ORF">Aspvir_003270</name>
</gene>
<name>A0A9P3F737_ASPVI</name>
<dbReference type="SUPFAM" id="SSF53335">
    <property type="entry name" value="S-adenosyl-L-methionine-dependent methyltransferases"/>
    <property type="match status" value="1"/>
</dbReference>
<dbReference type="GO" id="GO:0044550">
    <property type="term" value="P:secondary metabolite biosynthetic process"/>
    <property type="evidence" value="ECO:0007669"/>
    <property type="project" value="UniProtKB-ARBA"/>
</dbReference>
<dbReference type="RefSeq" id="XP_043130790.1">
    <property type="nucleotide sequence ID" value="XM_043274855.1"/>
</dbReference>
<dbReference type="GO" id="GO:0032259">
    <property type="term" value="P:methylation"/>
    <property type="evidence" value="ECO:0007669"/>
    <property type="project" value="UniProtKB-KW"/>
</dbReference>
<comment type="caution">
    <text evidence="5">The sequence shown here is derived from an EMBL/GenBank/DDBJ whole genome shotgun (WGS) entry which is preliminary data.</text>
</comment>
<reference evidence="5 6" key="1">
    <citation type="submission" date="2021-02" db="EMBL/GenBank/DDBJ databases">
        <title>Pan-genome distribution and transcriptional activeness of fungal secondary metabolism genes in Aspergillus section Fumigati.</title>
        <authorList>
            <person name="Takahashi H."/>
            <person name="Umemura M."/>
            <person name="Ninomiya A."/>
            <person name="Kusuya Y."/>
            <person name="Urayama S."/>
            <person name="Shimizu M."/>
            <person name="Watanabe A."/>
            <person name="Kamei K."/>
            <person name="Yaguchi T."/>
            <person name="Hagiwara D."/>
        </authorList>
    </citation>
    <scope>NUCLEOTIDE SEQUENCE [LARGE SCALE GENOMIC DNA]</scope>
    <source>
        <strain evidence="5 6">IFM 47045</strain>
    </source>
</reference>
<dbReference type="OrthoDB" id="2410195at2759"/>
<dbReference type="PANTHER" id="PTHR43712">
    <property type="entry name" value="PUTATIVE (AFU_ORTHOLOGUE AFUA_4G14580)-RELATED"/>
    <property type="match status" value="1"/>
</dbReference>
<protein>
    <recommendedName>
        <fullName evidence="4">O-methyltransferase C-terminal domain-containing protein</fullName>
    </recommendedName>
</protein>
<dbReference type="EMBL" id="BOPL01000014">
    <property type="protein sequence ID" value="GIK07604.1"/>
    <property type="molecule type" value="Genomic_DNA"/>
</dbReference>
<evidence type="ECO:0000256" key="3">
    <source>
        <dbReference type="ARBA" id="ARBA00022691"/>
    </source>
</evidence>